<keyword evidence="2 3" id="KW-0040">ANK repeat</keyword>
<dbReference type="Gene3D" id="1.25.40.20">
    <property type="entry name" value="Ankyrin repeat-containing domain"/>
    <property type="match status" value="3"/>
</dbReference>
<feature type="repeat" description="ANK" evidence="3">
    <location>
        <begin position="141"/>
        <end position="169"/>
    </location>
</feature>
<feature type="non-terminal residue" evidence="4">
    <location>
        <position position="284"/>
    </location>
</feature>
<evidence type="ECO:0000313" key="4">
    <source>
        <dbReference type="EMBL" id="CUS09780.1"/>
    </source>
</evidence>
<feature type="repeat" description="ANK" evidence="3">
    <location>
        <begin position="243"/>
        <end position="275"/>
    </location>
</feature>
<dbReference type="SMART" id="SM00248">
    <property type="entry name" value="ANK"/>
    <property type="match status" value="8"/>
</dbReference>
<dbReference type="InterPro" id="IPR036770">
    <property type="entry name" value="Ankyrin_rpt-contain_sf"/>
</dbReference>
<feature type="non-terminal residue" evidence="4">
    <location>
        <position position="1"/>
    </location>
</feature>
<dbReference type="Pfam" id="PF12796">
    <property type="entry name" value="Ank_2"/>
    <property type="match status" value="2"/>
</dbReference>
<proteinExistence type="predicted"/>
<dbReference type="PANTHER" id="PTHR24198">
    <property type="entry name" value="ANKYRIN REPEAT AND PROTEIN KINASE DOMAIN-CONTAINING PROTEIN"/>
    <property type="match status" value="1"/>
</dbReference>
<dbReference type="Proteomes" id="UP001412239">
    <property type="component" value="Unassembled WGS sequence"/>
</dbReference>
<feature type="repeat" description="ANK" evidence="3">
    <location>
        <begin position="64"/>
        <end position="96"/>
    </location>
</feature>
<name>A0A292PTI2_9PEZI</name>
<dbReference type="EMBL" id="LN891070">
    <property type="protein sequence ID" value="CUS09780.1"/>
    <property type="molecule type" value="Genomic_DNA"/>
</dbReference>
<evidence type="ECO:0000256" key="3">
    <source>
        <dbReference type="PROSITE-ProRule" id="PRU00023"/>
    </source>
</evidence>
<dbReference type="Pfam" id="PF00023">
    <property type="entry name" value="Ank"/>
    <property type="match status" value="1"/>
</dbReference>
<feature type="repeat" description="ANK" evidence="3">
    <location>
        <begin position="1"/>
        <end position="30"/>
    </location>
</feature>
<keyword evidence="1" id="KW-0677">Repeat</keyword>
<dbReference type="PROSITE" id="PS50297">
    <property type="entry name" value="ANK_REP_REGION"/>
    <property type="match status" value="5"/>
</dbReference>
<feature type="repeat" description="ANK" evidence="3">
    <location>
        <begin position="31"/>
        <end position="63"/>
    </location>
</feature>
<reference evidence="4" key="1">
    <citation type="submission" date="2015-10" db="EMBL/GenBank/DDBJ databases">
        <authorList>
            <person name="Regsiter A."/>
            <person name="william w."/>
        </authorList>
    </citation>
    <scope>NUCLEOTIDE SEQUENCE</scope>
    <source>
        <strain evidence="4">Montdore</strain>
    </source>
</reference>
<accession>A0A292PTI2</accession>
<dbReference type="PANTHER" id="PTHR24198:SF165">
    <property type="entry name" value="ANKYRIN REPEAT-CONTAINING PROTEIN-RELATED"/>
    <property type="match status" value="1"/>
</dbReference>
<dbReference type="InterPro" id="IPR002110">
    <property type="entry name" value="Ankyrin_rpt"/>
</dbReference>
<evidence type="ECO:0000313" key="5">
    <source>
        <dbReference type="Proteomes" id="UP001412239"/>
    </source>
</evidence>
<evidence type="ECO:0000256" key="1">
    <source>
        <dbReference type="ARBA" id="ARBA00022737"/>
    </source>
</evidence>
<gene>
    <name evidence="4" type="ORF">GSTUAT00006139001</name>
</gene>
<dbReference type="PROSITE" id="PS50088">
    <property type="entry name" value="ANK_REPEAT"/>
    <property type="match status" value="5"/>
</dbReference>
<dbReference type="AlphaFoldDB" id="A0A292PTI2"/>
<protein>
    <submittedName>
        <fullName evidence="4">Uncharacterized protein</fullName>
    </submittedName>
</protein>
<organism evidence="4 5">
    <name type="scientific">Tuber aestivum</name>
    <name type="common">summer truffle</name>
    <dbReference type="NCBI Taxonomy" id="59557"/>
    <lineage>
        <taxon>Eukaryota</taxon>
        <taxon>Fungi</taxon>
        <taxon>Dikarya</taxon>
        <taxon>Ascomycota</taxon>
        <taxon>Pezizomycotina</taxon>
        <taxon>Pezizomycetes</taxon>
        <taxon>Pezizales</taxon>
        <taxon>Tuberaceae</taxon>
        <taxon>Tuber</taxon>
    </lineage>
</organism>
<dbReference type="SUPFAM" id="SSF48403">
    <property type="entry name" value="Ankyrin repeat"/>
    <property type="match status" value="1"/>
</dbReference>
<evidence type="ECO:0000256" key="2">
    <source>
        <dbReference type="ARBA" id="ARBA00023043"/>
    </source>
</evidence>
<keyword evidence="5" id="KW-1185">Reference proteome</keyword>
<sequence>TVLHWAAKGGNVELVKFLLDRGENINAVDNRNATPLHWVCSEGGTEVVELLVSCGADLEIEDCDGDTAIRWAAERSNAPVFKLLLDSGCNKKQLNLKDETVLHTIFVHGDDDLEKHACVVKILLEHGFDLLSHRDHAPIIPLDLAVEYGQIPVIELLLKYGANVHCRNNLGDTVLHWAVQSTQLGVLDYFLGRPELGLDVNVQNRHLITPLHRACFMDPIPNWEIVDLLLRQKNIQVDLQDDYGRTALINASETGVIRLIESLIGRGADVNICDHQGNSALQKA</sequence>
<dbReference type="PRINTS" id="PR01415">
    <property type="entry name" value="ANKYRIN"/>
</dbReference>